<evidence type="ECO:0000259" key="6">
    <source>
        <dbReference type="Pfam" id="PF00664"/>
    </source>
</evidence>
<dbReference type="GO" id="GO:0140359">
    <property type="term" value="F:ABC-type transporter activity"/>
    <property type="evidence" value="ECO:0007669"/>
    <property type="project" value="InterPro"/>
</dbReference>
<dbReference type="GO" id="GO:0016020">
    <property type="term" value="C:membrane"/>
    <property type="evidence" value="ECO:0007669"/>
    <property type="project" value="InterPro"/>
</dbReference>
<evidence type="ECO:0000313" key="8">
    <source>
        <dbReference type="Proteomes" id="UP000191691"/>
    </source>
</evidence>
<organism evidence="7 8">
    <name type="scientific">Penicillium nalgiovense</name>
    <dbReference type="NCBI Taxonomy" id="60175"/>
    <lineage>
        <taxon>Eukaryota</taxon>
        <taxon>Fungi</taxon>
        <taxon>Dikarya</taxon>
        <taxon>Ascomycota</taxon>
        <taxon>Pezizomycotina</taxon>
        <taxon>Eurotiomycetes</taxon>
        <taxon>Eurotiomycetidae</taxon>
        <taxon>Eurotiales</taxon>
        <taxon>Aspergillaceae</taxon>
        <taxon>Penicillium</taxon>
    </lineage>
</organism>
<evidence type="ECO:0000256" key="5">
    <source>
        <dbReference type="SAM" id="Phobius"/>
    </source>
</evidence>
<dbReference type="Proteomes" id="UP000191691">
    <property type="component" value="Unassembled WGS sequence"/>
</dbReference>
<dbReference type="PANTHER" id="PTHR48081">
    <property type="entry name" value="AB HYDROLASE SUPERFAMILY PROTEIN C4A8.06C"/>
    <property type="match status" value="1"/>
</dbReference>
<sequence>MPDFLEESRTVFQCYIVIHERVCPDGDQLPSITVRIASFDRAIERQYARPERQMKILLGDIPEDALTPAYQTLDLWLPTEESNRNPHQGYWIIFLHGGAWHDPEITAAFAENAATVLQRSKVSAAIDGITSINYRISPRTTHPVLPSDPADGGRQAVHPDHVNDVVSGIQYLQRRFQFGDRYVLVGHPCGATLAYQTLIWKAHDASAYIAPQAIVGLAGLYDLVLLRDMDPEPIMCQEFLGAAFGLDEGVWRDQSPASFDHEKLWPTERLAVLAICLKDEGPNSSAGFVVAAIAEKKLDRDADVLKRQITLPSAKVRIWTLYRYDATVLDYVILVGGTIRAIAGGAALPLMSVIFGKMAGIFQDAYGGEMASDELTDKTRHIVLYFVYLCIGEFVTVTLSTLGFICVEERLSCQIREHFLEGCLRQNIGFSDGLKWRQI</sequence>
<name>A0A1V6YKX0_PENNA</name>
<keyword evidence="2" id="KW-0378">Hydrolase</keyword>
<keyword evidence="4 5" id="KW-0472">Membrane</keyword>
<evidence type="ECO:0000256" key="3">
    <source>
        <dbReference type="ARBA" id="ARBA00022989"/>
    </source>
</evidence>
<dbReference type="SUPFAM" id="SSF90123">
    <property type="entry name" value="ABC transporter transmembrane region"/>
    <property type="match status" value="1"/>
</dbReference>
<dbReference type="GO" id="GO:0072330">
    <property type="term" value="P:monocarboxylic acid biosynthetic process"/>
    <property type="evidence" value="ECO:0007669"/>
    <property type="project" value="UniProtKB-ARBA"/>
</dbReference>
<keyword evidence="3 5" id="KW-1133">Transmembrane helix</keyword>
<evidence type="ECO:0000313" key="7">
    <source>
        <dbReference type="EMBL" id="OQE87958.1"/>
    </source>
</evidence>
<protein>
    <recommendedName>
        <fullName evidence="6">ABC transmembrane type-1 domain-containing protein</fullName>
    </recommendedName>
</protein>
<dbReference type="InterPro" id="IPR050300">
    <property type="entry name" value="GDXG_lipolytic_enzyme"/>
</dbReference>
<proteinExistence type="predicted"/>
<evidence type="ECO:0000256" key="1">
    <source>
        <dbReference type="ARBA" id="ARBA00022692"/>
    </source>
</evidence>
<dbReference type="Gene3D" id="1.20.1560.10">
    <property type="entry name" value="ABC transporter type 1, transmembrane domain"/>
    <property type="match status" value="1"/>
</dbReference>
<accession>A0A1V6YKX0</accession>
<dbReference type="PANTHER" id="PTHR48081:SF33">
    <property type="entry name" value="KYNURENINE FORMAMIDASE"/>
    <property type="match status" value="1"/>
</dbReference>
<dbReference type="Pfam" id="PF00664">
    <property type="entry name" value="ABC_membrane"/>
    <property type="match status" value="1"/>
</dbReference>
<evidence type="ECO:0000256" key="2">
    <source>
        <dbReference type="ARBA" id="ARBA00022801"/>
    </source>
</evidence>
<dbReference type="AlphaFoldDB" id="A0A1V6YKX0"/>
<dbReference type="GO" id="GO:0016787">
    <property type="term" value="F:hydrolase activity"/>
    <property type="evidence" value="ECO:0007669"/>
    <property type="project" value="UniProtKB-KW"/>
</dbReference>
<dbReference type="InterPro" id="IPR036640">
    <property type="entry name" value="ABC1_TM_sf"/>
</dbReference>
<keyword evidence="8" id="KW-1185">Reference proteome</keyword>
<dbReference type="InterPro" id="IPR029058">
    <property type="entry name" value="AB_hydrolase_fold"/>
</dbReference>
<dbReference type="SUPFAM" id="SSF53474">
    <property type="entry name" value="alpha/beta-Hydrolases"/>
    <property type="match status" value="1"/>
</dbReference>
<dbReference type="Gene3D" id="3.40.50.1820">
    <property type="entry name" value="alpha/beta hydrolase"/>
    <property type="match status" value="1"/>
</dbReference>
<feature type="transmembrane region" description="Helical" evidence="5">
    <location>
        <begin position="382"/>
        <end position="407"/>
    </location>
</feature>
<comment type="caution">
    <text evidence="7">The sequence shown here is derived from an EMBL/GenBank/DDBJ whole genome shotgun (WGS) entry which is preliminary data.</text>
</comment>
<dbReference type="STRING" id="60175.A0A1V6YKX0"/>
<evidence type="ECO:0000256" key="4">
    <source>
        <dbReference type="ARBA" id="ARBA00023136"/>
    </source>
</evidence>
<dbReference type="GO" id="GO:0005524">
    <property type="term" value="F:ATP binding"/>
    <property type="evidence" value="ECO:0007669"/>
    <property type="project" value="InterPro"/>
</dbReference>
<dbReference type="InterPro" id="IPR011527">
    <property type="entry name" value="ABC1_TM_dom"/>
</dbReference>
<dbReference type="EMBL" id="MOOB01000018">
    <property type="protein sequence ID" value="OQE87958.1"/>
    <property type="molecule type" value="Genomic_DNA"/>
</dbReference>
<keyword evidence="1 5" id="KW-0812">Transmembrane</keyword>
<gene>
    <name evidence="7" type="ORF">PENNAL_c0018G05558</name>
</gene>
<feature type="domain" description="ABC transmembrane type-1" evidence="6">
    <location>
        <begin position="337"/>
        <end position="433"/>
    </location>
</feature>
<dbReference type="GO" id="GO:0017000">
    <property type="term" value="P:antibiotic biosynthetic process"/>
    <property type="evidence" value="ECO:0007669"/>
    <property type="project" value="UniProtKB-ARBA"/>
</dbReference>
<reference evidence="8" key="1">
    <citation type="journal article" date="2017" name="Nat. Microbiol.">
        <title>Global analysis of biosynthetic gene clusters reveals vast potential of secondary metabolite production in Penicillium species.</title>
        <authorList>
            <person name="Nielsen J.C."/>
            <person name="Grijseels S."/>
            <person name="Prigent S."/>
            <person name="Ji B."/>
            <person name="Dainat J."/>
            <person name="Nielsen K.F."/>
            <person name="Frisvad J.C."/>
            <person name="Workman M."/>
            <person name="Nielsen J."/>
        </authorList>
    </citation>
    <scope>NUCLEOTIDE SEQUENCE [LARGE SCALE GENOMIC DNA]</scope>
    <source>
        <strain evidence="8">IBT 13039</strain>
    </source>
</reference>